<evidence type="ECO:0000313" key="3">
    <source>
        <dbReference type="EMBL" id="ACZ37622.1"/>
    </source>
</evidence>
<dbReference type="InParanoid" id="D1C684"/>
<reference evidence="3 4" key="2">
    <citation type="journal article" date="2010" name="Stand. Genomic Sci.">
        <title>Complete genome sequence of Desulfohalobium retbaense type strain (HR(100)).</title>
        <authorList>
            <person name="Spring S."/>
            <person name="Nolan M."/>
            <person name="Lapidus A."/>
            <person name="Glavina Del Rio T."/>
            <person name="Copeland A."/>
            <person name="Tice H."/>
            <person name="Cheng J.F."/>
            <person name="Lucas S."/>
            <person name="Land M."/>
            <person name="Chen F."/>
            <person name="Bruce D."/>
            <person name="Goodwin L."/>
            <person name="Pitluck S."/>
            <person name="Ivanova N."/>
            <person name="Mavromatis K."/>
            <person name="Mikhailova N."/>
            <person name="Pati A."/>
            <person name="Chen A."/>
            <person name="Palaniappan K."/>
            <person name="Hauser L."/>
            <person name="Chang Y.J."/>
            <person name="Jeffries C.D."/>
            <person name="Munk C."/>
            <person name="Kiss H."/>
            <person name="Chain P."/>
            <person name="Han C."/>
            <person name="Brettin T."/>
            <person name="Detter J.C."/>
            <person name="Schuler E."/>
            <person name="Goker M."/>
            <person name="Rohde M."/>
            <person name="Bristow J."/>
            <person name="Eisen J.A."/>
            <person name="Markowitz V."/>
            <person name="Hugenholtz P."/>
            <person name="Kyrpides N.C."/>
            <person name="Klenk H.P."/>
        </authorList>
    </citation>
    <scope>NUCLEOTIDE SEQUENCE [LARGE SCALE GENOMIC DNA]</scope>
    <source>
        <strain evidence="4">ATCC 49802 / DSM 20745 / S 6022</strain>
    </source>
</reference>
<dbReference type="Proteomes" id="UP000002027">
    <property type="component" value="Chromosome 1"/>
</dbReference>
<keyword evidence="1" id="KW-0812">Transmembrane</keyword>
<evidence type="ECO:0000259" key="2">
    <source>
        <dbReference type="Pfam" id="PF09851"/>
    </source>
</evidence>
<proteinExistence type="predicted"/>
<keyword evidence="1" id="KW-1133">Transmembrane helix</keyword>
<dbReference type="OrthoDB" id="48047at2"/>
<organism evidence="3 4">
    <name type="scientific">Sphaerobacter thermophilus (strain ATCC 49802 / DSM 20745 / KCCM 41009 / NCIMB 13125 / S 6022)</name>
    <dbReference type="NCBI Taxonomy" id="479434"/>
    <lineage>
        <taxon>Bacteria</taxon>
        <taxon>Pseudomonadati</taxon>
        <taxon>Thermomicrobiota</taxon>
        <taxon>Thermomicrobia</taxon>
        <taxon>Sphaerobacterales</taxon>
        <taxon>Sphaerobacterineae</taxon>
        <taxon>Sphaerobacteraceae</taxon>
        <taxon>Sphaerobacter</taxon>
    </lineage>
</organism>
<evidence type="ECO:0000313" key="4">
    <source>
        <dbReference type="Proteomes" id="UP000002027"/>
    </source>
</evidence>
<dbReference type="AlphaFoldDB" id="D1C684"/>
<dbReference type="HOGENOM" id="CLU_159099_2_1_0"/>
<keyword evidence="1" id="KW-0472">Membrane</keyword>
<reference evidence="4" key="1">
    <citation type="submission" date="2009-11" db="EMBL/GenBank/DDBJ databases">
        <title>The complete chromosome 1 of Sphaerobacter thermophilus DSM 20745.</title>
        <authorList>
            <person name="Lucas S."/>
            <person name="Copeland A."/>
            <person name="Lapidus A."/>
            <person name="Glavina del Rio T."/>
            <person name="Dalin E."/>
            <person name="Tice H."/>
            <person name="Bruce D."/>
            <person name="Goodwin L."/>
            <person name="Pitluck S."/>
            <person name="Kyrpides N."/>
            <person name="Mavromatis K."/>
            <person name="Ivanova N."/>
            <person name="Mikhailova N."/>
            <person name="LaButti K.M."/>
            <person name="Clum A."/>
            <person name="Sun H.I."/>
            <person name="Brettin T."/>
            <person name="Detter J.C."/>
            <person name="Han C."/>
            <person name="Larimer F."/>
            <person name="Land M."/>
            <person name="Hauser L."/>
            <person name="Markowitz V."/>
            <person name="Cheng J.F."/>
            <person name="Hugenholtz P."/>
            <person name="Woyke T."/>
            <person name="Wu D."/>
            <person name="Steenblock K."/>
            <person name="Schneider S."/>
            <person name="Pukall R."/>
            <person name="Goeker M."/>
            <person name="Klenk H.P."/>
            <person name="Eisen J.A."/>
        </authorList>
    </citation>
    <scope>NUCLEOTIDE SEQUENCE [LARGE SCALE GENOMIC DNA]</scope>
    <source>
        <strain evidence="4">ATCC 49802 / DSM 20745 / S 6022</strain>
    </source>
</reference>
<gene>
    <name evidence="3" type="ordered locus">Sthe_0183</name>
</gene>
<dbReference type="Pfam" id="PF09851">
    <property type="entry name" value="SHOCT"/>
    <property type="match status" value="1"/>
</dbReference>
<protein>
    <recommendedName>
        <fullName evidence="2">SHOCT domain-containing protein</fullName>
    </recommendedName>
</protein>
<dbReference type="KEGG" id="sti:Sthe_0183"/>
<dbReference type="RefSeq" id="WP_012870670.1">
    <property type="nucleotide sequence ID" value="NC_013523.1"/>
</dbReference>
<dbReference type="eggNOG" id="COG3462">
    <property type="taxonomic scope" value="Bacteria"/>
</dbReference>
<dbReference type="STRING" id="479434.Sthe_0183"/>
<feature type="transmembrane region" description="Helical" evidence="1">
    <location>
        <begin position="26"/>
        <end position="47"/>
    </location>
</feature>
<name>D1C684_SPHTD</name>
<sequence length="87" mass="9700">MNEIVLAVPVLASVGGGWGPGGPWWIFGPLMLLFWVALAATVVWLIVRRTRPAEPTANDRARGILAERFARGELSAEEYRERLEQLQ</sequence>
<dbReference type="EMBL" id="CP001823">
    <property type="protein sequence ID" value="ACZ37622.1"/>
    <property type="molecule type" value="Genomic_DNA"/>
</dbReference>
<keyword evidence="4" id="KW-1185">Reference proteome</keyword>
<feature type="domain" description="SHOCT" evidence="2">
    <location>
        <begin position="64"/>
        <end position="86"/>
    </location>
</feature>
<dbReference type="InterPro" id="IPR018649">
    <property type="entry name" value="SHOCT"/>
</dbReference>
<accession>D1C684</accession>
<evidence type="ECO:0000256" key="1">
    <source>
        <dbReference type="SAM" id="Phobius"/>
    </source>
</evidence>